<dbReference type="GO" id="GO:0046872">
    <property type="term" value="F:metal ion binding"/>
    <property type="evidence" value="ECO:0007669"/>
    <property type="project" value="UniProtKB-KW"/>
</dbReference>
<accession>A0A1R0IKA4</accession>
<dbReference type="RefSeq" id="WP_020375215.1">
    <property type="nucleotide sequence ID" value="NZ_MDZD01000023.1"/>
</dbReference>
<dbReference type="GO" id="GO:0016779">
    <property type="term" value="F:nucleotidyltransferase activity"/>
    <property type="evidence" value="ECO:0007669"/>
    <property type="project" value="UniProtKB-KW"/>
</dbReference>
<dbReference type="Proteomes" id="UP000242705">
    <property type="component" value="Unassembled WGS sequence"/>
</dbReference>
<dbReference type="Pfam" id="PF01909">
    <property type="entry name" value="NTP_transf_2"/>
    <property type="match status" value="1"/>
</dbReference>
<keyword evidence="5" id="KW-0479">Metal-binding</keyword>
<dbReference type="InterPro" id="IPR052038">
    <property type="entry name" value="Type-VII_TA_antitoxin"/>
</dbReference>
<proteinExistence type="inferred from homology"/>
<evidence type="ECO:0000256" key="9">
    <source>
        <dbReference type="ARBA" id="ARBA00038276"/>
    </source>
</evidence>
<evidence type="ECO:0000256" key="6">
    <source>
        <dbReference type="ARBA" id="ARBA00022741"/>
    </source>
</evidence>
<comment type="similarity">
    <text evidence="9">Belongs to the MntA antitoxin family.</text>
</comment>
<evidence type="ECO:0000256" key="3">
    <source>
        <dbReference type="ARBA" id="ARBA00022679"/>
    </source>
</evidence>
<sequence>MLHPVIVQHLDALRALCEQEQISQCVIFGSATRTDFRAGISDVDIIVTFEPDQVVTAFRLSRLAQTISQIVGHSVDLHTWSEIHPKIQSIIKRNGVTIFERRAG</sequence>
<evidence type="ECO:0000256" key="2">
    <source>
        <dbReference type="ARBA" id="ARBA00022649"/>
    </source>
</evidence>
<keyword evidence="3 11" id="KW-0808">Transferase</keyword>
<comment type="cofactor">
    <cofactor evidence="1">
        <name>Mg(2+)</name>
        <dbReference type="ChEBI" id="CHEBI:18420"/>
    </cofactor>
</comment>
<evidence type="ECO:0000256" key="7">
    <source>
        <dbReference type="ARBA" id="ARBA00022840"/>
    </source>
</evidence>
<evidence type="ECO:0000256" key="8">
    <source>
        <dbReference type="ARBA" id="ARBA00022842"/>
    </source>
</evidence>
<dbReference type="EMBL" id="PXYX01000009">
    <property type="protein sequence ID" value="PSR27935.1"/>
    <property type="molecule type" value="Genomic_DNA"/>
</dbReference>
<comment type="caution">
    <text evidence="11">The sequence shown here is derived from an EMBL/GenBank/DDBJ whole genome shotgun (WGS) entry which is preliminary data.</text>
</comment>
<evidence type="ECO:0000256" key="4">
    <source>
        <dbReference type="ARBA" id="ARBA00022695"/>
    </source>
</evidence>
<dbReference type="PANTHER" id="PTHR33571:SF14">
    <property type="entry name" value="PROTEIN ADENYLYLTRANSFERASE MJ0435-RELATED"/>
    <property type="match status" value="1"/>
</dbReference>
<dbReference type="AlphaFoldDB" id="A0A1R0IKA4"/>
<dbReference type="SUPFAM" id="SSF81301">
    <property type="entry name" value="Nucleotidyltransferase"/>
    <property type="match status" value="1"/>
</dbReference>
<evidence type="ECO:0000313" key="11">
    <source>
        <dbReference type="EMBL" id="PSR27935.1"/>
    </source>
</evidence>
<keyword evidence="8" id="KW-0460">Magnesium</keyword>
<keyword evidence="4" id="KW-0548">Nucleotidyltransferase</keyword>
<keyword evidence="7" id="KW-0067">ATP-binding</keyword>
<evidence type="ECO:0000313" key="12">
    <source>
        <dbReference type="Proteomes" id="UP000242705"/>
    </source>
</evidence>
<gene>
    <name evidence="11" type="ORF">C7B47_06550</name>
</gene>
<keyword evidence="6" id="KW-0547">Nucleotide-binding</keyword>
<evidence type="ECO:0000259" key="10">
    <source>
        <dbReference type="Pfam" id="PF01909"/>
    </source>
</evidence>
<protein>
    <submittedName>
        <fullName evidence="11">Nucleotidyltransferase</fullName>
    </submittedName>
</protein>
<dbReference type="InterPro" id="IPR043519">
    <property type="entry name" value="NT_sf"/>
</dbReference>
<evidence type="ECO:0000256" key="1">
    <source>
        <dbReference type="ARBA" id="ARBA00001946"/>
    </source>
</evidence>
<keyword evidence="2" id="KW-1277">Toxin-antitoxin system</keyword>
<organism evidence="11 12">
    <name type="scientific">Sulfobacillus thermosulfidooxidans</name>
    <dbReference type="NCBI Taxonomy" id="28034"/>
    <lineage>
        <taxon>Bacteria</taxon>
        <taxon>Bacillati</taxon>
        <taxon>Bacillota</taxon>
        <taxon>Clostridia</taxon>
        <taxon>Eubacteriales</taxon>
        <taxon>Clostridiales Family XVII. Incertae Sedis</taxon>
        <taxon>Sulfobacillus</taxon>
    </lineage>
</organism>
<dbReference type="GO" id="GO:0005524">
    <property type="term" value="F:ATP binding"/>
    <property type="evidence" value="ECO:0007669"/>
    <property type="project" value="UniProtKB-KW"/>
</dbReference>
<evidence type="ECO:0000256" key="5">
    <source>
        <dbReference type="ARBA" id="ARBA00022723"/>
    </source>
</evidence>
<name>A0A1R0IKA4_SULTH</name>
<dbReference type="InterPro" id="IPR002934">
    <property type="entry name" value="Polymerase_NTP_transf_dom"/>
</dbReference>
<dbReference type="CDD" id="cd05403">
    <property type="entry name" value="NT_KNTase_like"/>
    <property type="match status" value="1"/>
</dbReference>
<feature type="domain" description="Polymerase nucleotidyl transferase" evidence="10">
    <location>
        <begin position="13"/>
        <end position="95"/>
    </location>
</feature>
<dbReference type="PANTHER" id="PTHR33571">
    <property type="entry name" value="SSL8005 PROTEIN"/>
    <property type="match status" value="1"/>
</dbReference>
<reference evidence="11 12" key="1">
    <citation type="journal article" date="2014" name="BMC Genomics">
        <title>Comparison of environmental and isolate Sulfobacillus genomes reveals diverse carbon, sulfur, nitrogen, and hydrogen metabolisms.</title>
        <authorList>
            <person name="Justice N.B."/>
            <person name="Norman A."/>
            <person name="Brown C.T."/>
            <person name="Singh A."/>
            <person name="Thomas B.C."/>
            <person name="Banfield J.F."/>
        </authorList>
    </citation>
    <scope>NUCLEOTIDE SEQUENCE [LARGE SCALE GENOMIC DNA]</scope>
    <source>
        <strain evidence="11">AMDSBA5</strain>
    </source>
</reference>
<dbReference type="Gene3D" id="3.30.460.10">
    <property type="entry name" value="Beta Polymerase, domain 2"/>
    <property type="match status" value="1"/>
</dbReference>